<sequence length="439" mass="50457">MSISERVYGSERVRVKKTFYDSRKIKSTCEYAEGKKHGLEMLYNEDGTVISHTTYRYGDKRVEILFKNSIASYHVELNHGRKHGREIFYESDGVTIRALNSYYDNVLNGTSFCYIVCPESGRKLKQEFNNHLGGQYNCKIIDMDGNLLEMWECFQGKRHGKRVIYAADRISVSREFNYVNDKENGERKIYNENGLKEVVRVVDGKKDGLRVVYGDKPFQKEVVLLESFKGDLLDGEVKKYRYVSRYETKELLSVQNYKNGVLFGKSEVYENNKLVSSVLYENGCIVDVVFLEDSGGRSMVFERGTEMVVYKACVSDEGKFVIVSIRVPPCAQRVTALPSRWCDASEWRSESIGPSGRTESGVVVKIVDLDKKEYKSAKSFVFKNGDAGKVVKDYKILEYRVGGDIRSENYNGSPILWNTGGIHVHKYEVDCLYWKRYLD</sequence>
<dbReference type="SUPFAM" id="SSF82185">
    <property type="entry name" value="Histone H3 K4-specific methyltransferase SET7/9 N-terminal domain"/>
    <property type="match status" value="1"/>
</dbReference>
<evidence type="ECO:0000313" key="1">
    <source>
        <dbReference type="EMBL" id="AYV80749.1"/>
    </source>
</evidence>
<name>A0A3G5A5I3_9VIRU</name>
<protein>
    <recommendedName>
        <fullName evidence="2">MORN repeat-containing protein</fullName>
    </recommendedName>
</protein>
<dbReference type="Gene3D" id="2.20.110.10">
    <property type="entry name" value="Histone H3 K4-specific methyltransferase SET7/9 N-terminal domain"/>
    <property type="match status" value="2"/>
</dbReference>
<gene>
    <name evidence="1" type="ORF">Harvfovirus5_53</name>
</gene>
<accession>A0A3G5A5I3</accession>
<evidence type="ECO:0008006" key="2">
    <source>
        <dbReference type="Google" id="ProtNLM"/>
    </source>
</evidence>
<proteinExistence type="predicted"/>
<reference evidence="1" key="1">
    <citation type="submission" date="2018-10" db="EMBL/GenBank/DDBJ databases">
        <title>Hidden diversity of soil giant viruses.</title>
        <authorList>
            <person name="Schulz F."/>
            <person name="Alteio L."/>
            <person name="Goudeau D."/>
            <person name="Ryan E.M."/>
            <person name="Malmstrom R.R."/>
            <person name="Blanchard J."/>
            <person name="Woyke T."/>
        </authorList>
    </citation>
    <scope>NUCLEOTIDE SEQUENCE</scope>
    <source>
        <strain evidence="1">HAV1</strain>
    </source>
</reference>
<organism evidence="1">
    <name type="scientific">Harvfovirus sp</name>
    <dbReference type="NCBI Taxonomy" id="2487768"/>
    <lineage>
        <taxon>Viruses</taxon>
        <taxon>Varidnaviria</taxon>
        <taxon>Bamfordvirae</taxon>
        <taxon>Nucleocytoviricota</taxon>
        <taxon>Megaviricetes</taxon>
        <taxon>Imitervirales</taxon>
        <taxon>Mimiviridae</taxon>
        <taxon>Klosneuvirinae</taxon>
    </lineage>
</organism>
<dbReference type="EMBL" id="MK072247">
    <property type="protein sequence ID" value="AYV80749.1"/>
    <property type="molecule type" value="Genomic_DNA"/>
</dbReference>